<keyword evidence="4" id="KW-1185">Reference proteome</keyword>
<protein>
    <recommendedName>
        <fullName evidence="2">Fibronectin type-III domain-containing protein</fullName>
    </recommendedName>
</protein>
<dbReference type="InterPro" id="IPR003961">
    <property type="entry name" value="FN3_dom"/>
</dbReference>
<dbReference type="Pfam" id="PF23759">
    <property type="entry name" value="GBD_T9SS_assoc"/>
    <property type="match status" value="3"/>
</dbReference>
<accession>A0ABP7U6N7</accession>
<name>A0ABP7U6N7_9FLAO</name>
<dbReference type="SMART" id="SM00060">
    <property type="entry name" value="FN3"/>
    <property type="match status" value="4"/>
</dbReference>
<dbReference type="EMBL" id="BAABCR010000015">
    <property type="protein sequence ID" value="GAA4036997.1"/>
    <property type="molecule type" value="Genomic_DNA"/>
</dbReference>
<dbReference type="InterPro" id="IPR050991">
    <property type="entry name" value="ECM_Regulatory_Proteins"/>
</dbReference>
<organism evidence="3 4">
    <name type="scientific">Flavobacterium cheonhonense</name>
    <dbReference type="NCBI Taxonomy" id="706185"/>
    <lineage>
        <taxon>Bacteria</taxon>
        <taxon>Pseudomonadati</taxon>
        <taxon>Bacteroidota</taxon>
        <taxon>Flavobacteriia</taxon>
        <taxon>Flavobacteriales</taxon>
        <taxon>Flavobacteriaceae</taxon>
        <taxon>Flavobacterium</taxon>
    </lineage>
</organism>
<dbReference type="InterPro" id="IPR013783">
    <property type="entry name" value="Ig-like_fold"/>
</dbReference>
<gene>
    <name evidence="3" type="ORF">GCM10022386_23410</name>
</gene>
<dbReference type="InterPro" id="IPR036116">
    <property type="entry name" value="FN3_sf"/>
</dbReference>
<dbReference type="Gene3D" id="2.60.120.290">
    <property type="entry name" value="Spermadhesin, CUB domain"/>
    <property type="match status" value="1"/>
</dbReference>
<evidence type="ECO:0000313" key="3">
    <source>
        <dbReference type="EMBL" id="GAA4036997.1"/>
    </source>
</evidence>
<keyword evidence="1" id="KW-0677">Repeat</keyword>
<feature type="domain" description="Fibronectin type-III" evidence="2">
    <location>
        <begin position="764"/>
        <end position="861"/>
    </location>
</feature>
<evidence type="ECO:0000259" key="2">
    <source>
        <dbReference type="PROSITE" id="PS50853"/>
    </source>
</evidence>
<dbReference type="SUPFAM" id="SSF49854">
    <property type="entry name" value="Spermadhesin, CUB domain"/>
    <property type="match status" value="1"/>
</dbReference>
<dbReference type="InterPro" id="IPR056600">
    <property type="entry name" value="GBD_T9SS_assoc"/>
</dbReference>
<sequence>MFLLLGNVSAYSQCSNYQVYESFNGISTPTSGGTWAENSITHGNNLPRTGGSSIAFNASNDAIRTPLISNPGIFSFWYVRNNNNNNHSFTIQTSPDGTTWTTRGTTTQPTTTYQQYSINIGALGLTNVYIRIIDTRPSGTNLRVIDDISWTSTVSSNNTVVPSVADCTQTISCGTTYTFTDAGSQNDTYNSSTDYTITFTPSVATNKIQMVFSAFNTENNYDGMVIYNGPNTSSPIIPSTLPAGTDPVNCPADSFYGNNSPGTIISTDVSGAITIRFRSDTVTNRAGWLASVSCISIPNCVAPTSQASAFTLGTSTSSSLPATFSGTANGYLVIRSTSSTPPSQPVNGTTYSAANITTLGSGLTFVQSSNSTTITGTGLAGNTQYYYFIYAYNNTSCSGGPVYNTSGPLVGNGITCPAVPNSVTTSGITTNSFTLNWAYPTGGMSAAISYTIQITTDAGYTSNIPGSPFTISAPTTSFNVTGLSVGSTYYYRILASNGCNSSYVTGSILIPIANDNCNGAIPLTVNANTSCSSATTGSTVGATQSQAGCVGTADDDVWYSFVATSTSHIVTATPNTISDIVLQVFSGSCGSLNSLGCTDATISSPETTTLTGLTPGNTYYVRIYSYGSGSGQGSFSLCITTLTPCTTPNAQASGLVIGTITSSDIPATFTGTADSYLVIRSTSSTPPSQPVNGVVYSAANIATLGAGLTFVQTGNSTSITGSGLNGNTRYYYYIYAYNNTNCSGGPMYNTSGPLSGNAVTCPAAPNPVTITGTTTSSFTLNWTTPTGGGFAPISYSIQITTDTGYTSNIPGSPFSLSAPTTSLNVTGLNPSTTYYYRILANNGCNSPYSTGNASTTLTNDNCNTAIPLSISSSCNYTYYSNNGATDSSGVPAPGCASYSGGDVWFSVVVPANGIIEIDTDDSVMTDSGMAIYSGTCGSLTLIECDDDDSANGLMSYIFRSGLTPGSTIFIRLWEYGNDNNGSFGICVSSPVPPVNDNPCGAIDLNVNTSCSFQTFSTSGATNTTAVTAPICGSYAGGDVWFSAMVPSNGIIRIDTNSNTITDGSMAVYSGNCGSLTLLQCDTDSSTNGLMPYLNLTGLTPGTTIFIRFWESGNDVFGTFSICLSTDCTSGNGSGNTSISCPNILAGGLDLNGADPSPVTCGSSSCTTIEAEYLQLGTTSNYTVENIVYNPPYQFNCLANPVSVNVDDVWSPVVNLPFNFCFYGTNYNQCVIGSNGVLTFNTSYAGTASGYAFNDNLPNNTDDQLVGNAIFGVFHDIDPSEGGEVGWELVTLNTGCRALVASWYNVPMFSDNSILYTGMMVLYEDTNIIEVYVKEKKIDNNNVSPWNSGNAIIGLQDGTRTQAVVAPNRNGLSNNWTATNEAWRFVPSGTSITSIKWFEGAGTSGTVIGNTDTISVCPASTTTYTAEVTYNMCNGGIVKLVDQTTVVVSNSKIWNGSVDNDWNKSNNWTPSGIPNNADCVKIPATANNPVISGTNYVGYAGSLLVYNGATLTVNSNNAISVTDWVNVASGGTFLINNNASLVQINNTTNTGNIIYKRNASIRKQDYVYWSSPVANYTVNNIASPLSFATIFKWNTTVANSNGGQGNWNPASGDIMIPGKGYIASAPNSFSSTTNTTFYGSFTGVPNNGPISIGVSRGSDTNTAYHVGLNGTEINNYSDNWNLLGNPYPSAIRASQFLLDNNTKIMGNVRLWTHGTLPSNISSPFYGSFVYNYSPGDYLTYNFTGTSCCPAAGADLFIGSGQGFFVQMVDGPTASDNVSFNNNLRSTSYTNSNFYRLANSNSAESYVDSMERNRIWLDIVNSSSRSDRTLFGYIQDATMAEDSFFDCLTQNTGDLRIYSLINDKKYIIQGRALPFDINDEVPIGVNVPTTGNYSIGLAGIDGLFNEQNIYLKDLLFNTTHDLKSAPYQFTANAGNYNDRFRVVYLTSTLGNTDLDYNNEIKVITNESLSVSSSHQIMQSVIVYNVLGQEIDRYENANSNFLTLSNVRKNNTTLLLKIKLDNGMTTVRKVIY</sequence>
<dbReference type="PANTHER" id="PTHR46708:SF2">
    <property type="entry name" value="FIBRONECTIN TYPE-III DOMAIN-CONTAINING PROTEIN"/>
    <property type="match status" value="1"/>
</dbReference>
<dbReference type="Gene3D" id="2.60.40.10">
    <property type="entry name" value="Immunoglobulins"/>
    <property type="match status" value="2"/>
</dbReference>
<dbReference type="PROSITE" id="PS50853">
    <property type="entry name" value="FN3"/>
    <property type="match status" value="2"/>
</dbReference>
<evidence type="ECO:0000256" key="1">
    <source>
        <dbReference type="ARBA" id="ARBA00022737"/>
    </source>
</evidence>
<feature type="domain" description="Fibronectin type-III" evidence="2">
    <location>
        <begin position="419"/>
        <end position="515"/>
    </location>
</feature>
<dbReference type="CDD" id="cd00063">
    <property type="entry name" value="FN3"/>
    <property type="match status" value="2"/>
</dbReference>
<dbReference type="Proteomes" id="UP001500968">
    <property type="component" value="Unassembled WGS sequence"/>
</dbReference>
<dbReference type="InterPro" id="IPR035914">
    <property type="entry name" value="Sperma_CUB_dom_sf"/>
</dbReference>
<dbReference type="PANTHER" id="PTHR46708">
    <property type="entry name" value="TENASCIN"/>
    <property type="match status" value="1"/>
</dbReference>
<reference evidence="4" key="1">
    <citation type="journal article" date="2019" name="Int. J. Syst. Evol. Microbiol.">
        <title>The Global Catalogue of Microorganisms (GCM) 10K type strain sequencing project: providing services to taxonomists for standard genome sequencing and annotation.</title>
        <authorList>
            <consortium name="The Broad Institute Genomics Platform"/>
            <consortium name="The Broad Institute Genome Sequencing Center for Infectious Disease"/>
            <person name="Wu L."/>
            <person name="Ma J."/>
        </authorList>
    </citation>
    <scope>NUCLEOTIDE SEQUENCE [LARGE SCALE GENOMIC DNA]</scope>
    <source>
        <strain evidence="4">JCM 17064</strain>
    </source>
</reference>
<dbReference type="SUPFAM" id="SSF49265">
    <property type="entry name" value="Fibronectin type III"/>
    <property type="match status" value="2"/>
</dbReference>
<comment type="caution">
    <text evidence="3">The sequence shown here is derived from an EMBL/GenBank/DDBJ whole genome shotgun (WGS) entry which is preliminary data.</text>
</comment>
<proteinExistence type="predicted"/>
<evidence type="ECO:0000313" key="4">
    <source>
        <dbReference type="Proteomes" id="UP001500968"/>
    </source>
</evidence>
<dbReference type="Pfam" id="PF00041">
    <property type="entry name" value="fn3"/>
    <property type="match status" value="2"/>
</dbReference>